<evidence type="ECO:0000313" key="8">
    <source>
        <dbReference type="EMBL" id="MFD0945061.1"/>
    </source>
</evidence>
<accession>A0ABW3H0S6</accession>
<comment type="similarity">
    <text evidence="1">Belongs to the sigma-70 factor family. ECF subfamily.</text>
</comment>
<dbReference type="Proteomes" id="UP001596977">
    <property type="component" value="Unassembled WGS sequence"/>
</dbReference>
<organism evidence="8 9">
    <name type="scientific">Sphingomonas canadensis</name>
    <dbReference type="NCBI Taxonomy" id="1219257"/>
    <lineage>
        <taxon>Bacteria</taxon>
        <taxon>Pseudomonadati</taxon>
        <taxon>Pseudomonadota</taxon>
        <taxon>Alphaproteobacteria</taxon>
        <taxon>Sphingomonadales</taxon>
        <taxon>Sphingomonadaceae</taxon>
        <taxon>Sphingomonas</taxon>
    </lineage>
</organism>
<evidence type="ECO:0000259" key="6">
    <source>
        <dbReference type="Pfam" id="PF04542"/>
    </source>
</evidence>
<name>A0ABW3H0S6_9SPHN</name>
<dbReference type="PANTHER" id="PTHR43133:SF63">
    <property type="entry name" value="RNA POLYMERASE SIGMA FACTOR FECI-RELATED"/>
    <property type="match status" value="1"/>
</dbReference>
<sequence>MTFDRFLPPARLDDDDPLPPEDRAGSSATAIPMDALYRSQSPRLARFFARRTPRNEVADLVQESFRRLLGTGTRVERPEAYLSRIATNLVRDRASASARHHDAAHESYDDDAVAGPDPHQQLEARDTVARLEAALTTLKPKTREIFLMHRLDGLSYAEIADAKGMSIKGVEKQISQALYLLRRRVGAL</sequence>
<dbReference type="CDD" id="cd06171">
    <property type="entry name" value="Sigma70_r4"/>
    <property type="match status" value="1"/>
</dbReference>
<evidence type="ECO:0000313" key="9">
    <source>
        <dbReference type="Proteomes" id="UP001596977"/>
    </source>
</evidence>
<dbReference type="InterPro" id="IPR013249">
    <property type="entry name" value="RNA_pol_sigma70_r4_t2"/>
</dbReference>
<evidence type="ECO:0000259" key="7">
    <source>
        <dbReference type="Pfam" id="PF08281"/>
    </source>
</evidence>
<dbReference type="InterPro" id="IPR039425">
    <property type="entry name" value="RNA_pol_sigma-70-like"/>
</dbReference>
<dbReference type="Gene3D" id="1.10.10.10">
    <property type="entry name" value="Winged helix-like DNA-binding domain superfamily/Winged helix DNA-binding domain"/>
    <property type="match status" value="1"/>
</dbReference>
<evidence type="ECO:0000256" key="4">
    <source>
        <dbReference type="ARBA" id="ARBA00023163"/>
    </source>
</evidence>
<evidence type="ECO:0000256" key="3">
    <source>
        <dbReference type="ARBA" id="ARBA00023082"/>
    </source>
</evidence>
<dbReference type="Gene3D" id="1.10.1740.10">
    <property type="match status" value="1"/>
</dbReference>
<dbReference type="EMBL" id="JBHTJG010000001">
    <property type="protein sequence ID" value="MFD0945061.1"/>
    <property type="molecule type" value="Genomic_DNA"/>
</dbReference>
<dbReference type="InterPro" id="IPR014284">
    <property type="entry name" value="RNA_pol_sigma-70_dom"/>
</dbReference>
<proteinExistence type="inferred from homology"/>
<keyword evidence="2" id="KW-0805">Transcription regulation</keyword>
<dbReference type="SUPFAM" id="SSF88659">
    <property type="entry name" value="Sigma3 and sigma4 domains of RNA polymerase sigma factors"/>
    <property type="match status" value="1"/>
</dbReference>
<keyword evidence="3" id="KW-0731">Sigma factor</keyword>
<feature type="domain" description="RNA polymerase sigma-70 region 2" evidence="6">
    <location>
        <begin position="36"/>
        <end position="98"/>
    </location>
</feature>
<evidence type="ECO:0000256" key="2">
    <source>
        <dbReference type="ARBA" id="ARBA00023015"/>
    </source>
</evidence>
<dbReference type="RefSeq" id="WP_264942672.1">
    <property type="nucleotide sequence ID" value="NZ_JAPDRA010000001.1"/>
</dbReference>
<dbReference type="SUPFAM" id="SSF88946">
    <property type="entry name" value="Sigma2 domain of RNA polymerase sigma factors"/>
    <property type="match status" value="1"/>
</dbReference>
<dbReference type="InterPro" id="IPR036388">
    <property type="entry name" value="WH-like_DNA-bd_sf"/>
</dbReference>
<evidence type="ECO:0000256" key="1">
    <source>
        <dbReference type="ARBA" id="ARBA00010641"/>
    </source>
</evidence>
<evidence type="ECO:0000256" key="5">
    <source>
        <dbReference type="SAM" id="MobiDB-lite"/>
    </source>
</evidence>
<dbReference type="InterPro" id="IPR013325">
    <property type="entry name" value="RNA_pol_sigma_r2"/>
</dbReference>
<dbReference type="PANTHER" id="PTHR43133">
    <property type="entry name" value="RNA POLYMERASE ECF-TYPE SIGMA FACTO"/>
    <property type="match status" value="1"/>
</dbReference>
<feature type="domain" description="RNA polymerase sigma factor 70 region 4 type 2" evidence="7">
    <location>
        <begin position="130"/>
        <end position="179"/>
    </location>
</feature>
<feature type="compositionally biased region" description="Low complexity" evidence="5">
    <location>
        <begin position="1"/>
        <end position="10"/>
    </location>
</feature>
<feature type="region of interest" description="Disordered" evidence="5">
    <location>
        <begin position="1"/>
        <end position="33"/>
    </location>
</feature>
<protein>
    <submittedName>
        <fullName evidence="8">RNA polymerase sigma factor</fullName>
    </submittedName>
</protein>
<keyword evidence="4" id="KW-0804">Transcription</keyword>
<gene>
    <name evidence="8" type="ORF">ACFQ1E_01785</name>
</gene>
<comment type="caution">
    <text evidence="8">The sequence shown here is derived from an EMBL/GenBank/DDBJ whole genome shotgun (WGS) entry which is preliminary data.</text>
</comment>
<dbReference type="InterPro" id="IPR013324">
    <property type="entry name" value="RNA_pol_sigma_r3/r4-like"/>
</dbReference>
<dbReference type="Pfam" id="PF08281">
    <property type="entry name" value="Sigma70_r4_2"/>
    <property type="match status" value="1"/>
</dbReference>
<dbReference type="InterPro" id="IPR007627">
    <property type="entry name" value="RNA_pol_sigma70_r2"/>
</dbReference>
<keyword evidence="9" id="KW-1185">Reference proteome</keyword>
<dbReference type="NCBIfam" id="TIGR02937">
    <property type="entry name" value="sigma70-ECF"/>
    <property type="match status" value="1"/>
</dbReference>
<dbReference type="Pfam" id="PF04542">
    <property type="entry name" value="Sigma70_r2"/>
    <property type="match status" value="1"/>
</dbReference>
<reference evidence="9" key="1">
    <citation type="journal article" date="2019" name="Int. J. Syst. Evol. Microbiol.">
        <title>The Global Catalogue of Microorganisms (GCM) 10K type strain sequencing project: providing services to taxonomists for standard genome sequencing and annotation.</title>
        <authorList>
            <consortium name="The Broad Institute Genomics Platform"/>
            <consortium name="The Broad Institute Genome Sequencing Center for Infectious Disease"/>
            <person name="Wu L."/>
            <person name="Ma J."/>
        </authorList>
    </citation>
    <scope>NUCLEOTIDE SEQUENCE [LARGE SCALE GENOMIC DNA]</scope>
    <source>
        <strain evidence="9">CCUG 62982</strain>
    </source>
</reference>